<dbReference type="PROSITE" id="PS51156">
    <property type="entry name" value="ELM2"/>
    <property type="match status" value="1"/>
</dbReference>
<proteinExistence type="predicted"/>
<protein>
    <submittedName>
        <fullName evidence="6">AT-rich interactive domain-containing protein 2-like isoform X1</fullName>
    </submittedName>
</protein>
<feature type="domain" description="ELM2" evidence="4">
    <location>
        <begin position="358"/>
        <end position="513"/>
    </location>
</feature>
<feature type="compositionally biased region" description="Basic and acidic residues" evidence="2">
    <location>
        <begin position="337"/>
        <end position="358"/>
    </location>
</feature>
<evidence type="ECO:0000259" key="3">
    <source>
        <dbReference type="PROSITE" id="PS51011"/>
    </source>
</evidence>
<dbReference type="SMART" id="SM01189">
    <property type="entry name" value="ELM2"/>
    <property type="match status" value="1"/>
</dbReference>
<dbReference type="InterPro" id="IPR000949">
    <property type="entry name" value="ELM2_dom"/>
</dbReference>
<dbReference type="CDD" id="cd16100">
    <property type="entry name" value="ARID"/>
    <property type="match status" value="1"/>
</dbReference>
<dbReference type="Gene3D" id="1.10.150.60">
    <property type="entry name" value="ARID DNA-binding domain"/>
    <property type="match status" value="1"/>
</dbReference>
<dbReference type="OrthoDB" id="1938591at2759"/>
<keyword evidence="1" id="KW-0539">Nucleus</keyword>
<dbReference type="GO" id="GO:0003677">
    <property type="term" value="F:DNA binding"/>
    <property type="evidence" value="ECO:0007669"/>
    <property type="project" value="InterPro"/>
</dbReference>
<dbReference type="InterPro" id="IPR001606">
    <property type="entry name" value="ARID_dom"/>
</dbReference>
<gene>
    <name evidence="6" type="primary">LOC109708067</name>
</gene>
<organism evidence="5 6">
    <name type="scientific">Ananas comosus</name>
    <name type="common">Pineapple</name>
    <name type="synonym">Ananas ananas</name>
    <dbReference type="NCBI Taxonomy" id="4615"/>
    <lineage>
        <taxon>Eukaryota</taxon>
        <taxon>Viridiplantae</taxon>
        <taxon>Streptophyta</taxon>
        <taxon>Embryophyta</taxon>
        <taxon>Tracheophyta</taxon>
        <taxon>Spermatophyta</taxon>
        <taxon>Magnoliopsida</taxon>
        <taxon>Liliopsida</taxon>
        <taxon>Poales</taxon>
        <taxon>Bromeliaceae</taxon>
        <taxon>Bromelioideae</taxon>
        <taxon>Ananas</taxon>
    </lineage>
</organism>
<dbReference type="Proteomes" id="UP000515123">
    <property type="component" value="Linkage group 3"/>
</dbReference>
<feature type="domain" description="ARID" evidence="3">
    <location>
        <begin position="41"/>
        <end position="134"/>
    </location>
</feature>
<evidence type="ECO:0000256" key="2">
    <source>
        <dbReference type="SAM" id="MobiDB-lite"/>
    </source>
</evidence>
<sequence>MAGGGAPPPPHLPPPPTLDVAEILCKLQSVGFCSDLPAPAIAELGFFDRVLSAFLKEIYRSGEIRPLPAMLGDGRHVNLLELYAAVRERGGYESVSEHRLWAPVAEAIGFDSRVSSSLKLIYAKYLGALDWWFHGVFERNCSLSNLEEVIKGAKTGDSDQMKKVCKPSPPSGSKKDQFLTPPRDSRKKLQLDNGGGDNGLVVVLEKAVVNGGSSLLKRKRDVFVGVVNWLRNIARNPSFTKLHSSSSDGAKNTPHVGGEHFSLALQLREAMFIKRIRNENPNGSLGKKGQKICPSMYDCTTSTNPQTKEKTRYSQRLQSMGEQPNLGNCAEISAPDTEMKGKSTDTSHLLSKDQQERDTIPVGRRFQAQVPEWTGKPVISDDPETLKWLGTRIWPLENEEKRESFNNDGPIGQGRKDNCGCDKPGLVDCVRFHIAEKRLQLKRELGSAFYSWGFHKMGEEVALSWTEEEERKFKSIVSLNPPSLDKNYWDHLYINFPSKGRKNLVSYYFNVFLLWRRSYQNRVTPNNIDSDDEESEFGFLSNPFGHDAIIFRDPACLTCSQNTQCMDIDEGRQTHVIALLLDISCNFVVGMRREWNSMKIEVTIVVL</sequence>
<dbReference type="Pfam" id="PF01388">
    <property type="entry name" value="ARID"/>
    <property type="match status" value="1"/>
</dbReference>
<evidence type="ECO:0000256" key="1">
    <source>
        <dbReference type="ARBA" id="ARBA00023242"/>
    </source>
</evidence>
<dbReference type="SUPFAM" id="SSF46774">
    <property type="entry name" value="ARID-like"/>
    <property type="match status" value="1"/>
</dbReference>
<evidence type="ECO:0000313" key="5">
    <source>
        <dbReference type="Proteomes" id="UP000515123"/>
    </source>
</evidence>
<feature type="region of interest" description="Disordered" evidence="2">
    <location>
        <begin position="157"/>
        <end position="193"/>
    </location>
</feature>
<feature type="region of interest" description="Disordered" evidence="2">
    <location>
        <begin position="321"/>
        <end position="358"/>
    </location>
</feature>
<dbReference type="PANTHER" id="PTHR46410">
    <property type="entry name" value="AT-RICH INTERACTIVE DOMAIN-CONTAINING PROTEIN 2"/>
    <property type="match status" value="1"/>
</dbReference>
<feature type="compositionally biased region" description="Basic and acidic residues" evidence="2">
    <location>
        <begin position="173"/>
        <end position="190"/>
    </location>
</feature>
<dbReference type="SMART" id="SM01014">
    <property type="entry name" value="ARID"/>
    <property type="match status" value="1"/>
</dbReference>
<reference evidence="6" key="2">
    <citation type="submission" date="2025-08" db="UniProtKB">
        <authorList>
            <consortium name="RefSeq"/>
        </authorList>
    </citation>
    <scope>IDENTIFICATION</scope>
    <source>
        <tissue evidence="6">Leaf</tissue>
    </source>
</reference>
<evidence type="ECO:0000313" key="6">
    <source>
        <dbReference type="RefSeq" id="XP_020085245.1"/>
    </source>
</evidence>
<dbReference type="GeneID" id="109708067"/>
<dbReference type="PROSITE" id="PS51011">
    <property type="entry name" value="ARID"/>
    <property type="match status" value="1"/>
</dbReference>
<dbReference type="PANTHER" id="PTHR46410:SF1">
    <property type="entry name" value="AT-RICH INTERACTIVE DOMAIN-CONTAINING PROTEIN 1"/>
    <property type="match status" value="1"/>
</dbReference>
<evidence type="ECO:0000259" key="4">
    <source>
        <dbReference type="PROSITE" id="PS51156"/>
    </source>
</evidence>
<accession>A0A6P5EVT2</accession>
<name>A0A6P5EVT2_ANACO</name>
<dbReference type="InterPro" id="IPR036431">
    <property type="entry name" value="ARID_dom_sf"/>
</dbReference>
<reference evidence="5" key="1">
    <citation type="journal article" date="2015" name="Nat. Genet.">
        <title>The pineapple genome and the evolution of CAM photosynthesis.</title>
        <authorList>
            <person name="Ming R."/>
            <person name="VanBuren R."/>
            <person name="Wai C.M."/>
            <person name="Tang H."/>
            <person name="Schatz M.C."/>
            <person name="Bowers J.E."/>
            <person name="Lyons E."/>
            <person name="Wang M.L."/>
            <person name="Chen J."/>
            <person name="Biggers E."/>
            <person name="Zhang J."/>
            <person name="Huang L."/>
            <person name="Zhang L."/>
            <person name="Miao W."/>
            <person name="Zhang J."/>
            <person name="Ye Z."/>
            <person name="Miao C."/>
            <person name="Lin Z."/>
            <person name="Wang H."/>
            <person name="Zhou H."/>
            <person name="Yim W.C."/>
            <person name="Priest H.D."/>
            <person name="Zheng C."/>
            <person name="Woodhouse M."/>
            <person name="Edger P.P."/>
            <person name="Guyot R."/>
            <person name="Guo H.B."/>
            <person name="Guo H."/>
            <person name="Zheng G."/>
            <person name="Singh R."/>
            <person name="Sharma A."/>
            <person name="Min X."/>
            <person name="Zheng Y."/>
            <person name="Lee H."/>
            <person name="Gurtowski J."/>
            <person name="Sedlazeck F.J."/>
            <person name="Harkess A."/>
            <person name="McKain M.R."/>
            <person name="Liao Z."/>
            <person name="Fang J."/>
            <person name="Liu J."/>
            <person name="Zhang X."/>
            <person name="Zhang Q."/>
            <person name="Hu W."/>
            <person name="Qin Y."/>
            <person name="Wang K."/>
            <person name="Chen L.Y."/>
            <person name="Shirley N."/>
            <person name="Lin Y.R."/>
            <person name="Liu L.Y."/>
            <person name="Hernandez A.G."/>
            <person name="Wright C.L."/>
            <person name="Bulone V."/>
            <person name="Tuskan G.A."/>
            <person name="Heath K."/>
            <person name="Zee F."/>
            <person name="Moore P.H."/>
            <person name="Sunkar R."/>
            <person name="Leebens-Mack J.H."/>
            <person name="Mockler T."/>
            <person name="Bennetzen J.L."/>
            <person name="Freeling M."/>
            <person name="Sankoff D."/>
            <person name="Paterson A.H."/>
            <person name="Zhu X."/>
            <person name="Yang X."/>
            <person name="Smith J.A."/>
            <person name="Cushman J.C."/>
            <person name="Paull R.E."/>
            <person name="Yu Q."/>
        </authorList>
    </citation>
    <scope>NUCLEOTIDE SEQUENCE [LARGE SCALE GENOMIC DNA]</scope>
    <source>
        <strain evidence="5">cv. F153</strain>
    </source>
</reference>
<keyword evidence="5" id="KW-1185">Reference proteome</keyword>
<dbReference type="RefSeq" id="XP_020085245.1">
    <property type="nucleotide sequence ID" value="XM_020229656.1"/>
</dbReference>
<dbReference type="SMART" id="SM00501">
    <property type="entry name" value="BRIGHT"/>
    <property type="match status" value="1"/>
</dbReference>
<dbReference type="AlphaFoldDB" id="A0A6P5EVT2"/>